<dbReference type="Gene3D" id="3.40.1280.10">
    <property type="match status" value="1"/>
</dbReference>
<organism evidence="4 5">
    <name type="scientific">Seleniivibrio woodruffii</name>
    <dbReference type="NCBI Taxonomy" id="1078050"/>
    <lineage>
        <taxon>Bacteria</taxon>
        <taxon>Pseudomonadati</taxon>
        <taxon>Deferribacterota</taxon>
        <taxon>Deferribacteres</taxon>
        <taxon>Deferribacterales</taxon>
        <taxon>Geovibrionaceae</taxon>
        <taxon>Seleniivibrio</taxon>
    </lineage>
</organism>
<dbReference type="EMBL" id="SMGG01000003">
    <property type="protein sequence ID" value="TCK61840.1"/>
    <property type="molecule type" value="Genomic_DNA"/>
</dbReference>
<proteinExistence type="predicted"/>
<dbReference type="OrthoDB" id="9794400at2"/>
<evidence type="ECO:0000313" key="4">
    <source>
        <dbReference type="EMBL" id="TCK61840.1"/>
    </source>
</evidence>
<dbReference type="PANTHER" id="PTHR46429">
    <property type="entry name" value="23S RRNA (GUANOSINE-2'-O-)-METHYLTRANSFERASE RLMB"/>
    <property type="match status" value="1"/>
</dbReference>
<dbReference type="PANTHER" id="PTHR46429:SF1">
    <property type="entry name" value="23S RRNA (GUANOSINE-2'-O-)-METHYLTRANSFERASE RLMB"/>
    <property type="match status" value="1"/>
</dbReference>
<keyword evidence="2 4" id="KW-0808">Transferase</keyword>
<dbReference type="InterPro" id="IPR029026">
    <property type="entry name" value="tRNA_m1G_MTases_N"/>
</dbReference>
<evidence type="ECO:0000313" key="5">
    <source>
        <dbReference type="Proteomes" id="UP000294614"/>
    </source>
</evidence>
<evidence type="ECO:0000256" key="1">
    <source>
        <dbReference type="ARBA" id="ARBA00022603"/>
    </source>
</evidence>
<comment type="caution">
    <text evidence="4">The sequence shown here is derived from an EMBL/GenBank/DDBJ whole genome shotgun (WGS) entry which is preliminary data.</text>
</comment>
<dbReference type="GO" id="GO:0006396">
    <property type="term" value="P:RNA processing"/>
    <property type="evidence" value="ECO:0007669"/>
    <property type="project" value="InterPro"/>
</dbReference>
<name>A0A4R1KCR2_9BACT</name>
<keyword evidence="1 4" id="KW-0489">Methyltransferase</keyword>
<dbReference type="Proteomes" id="UP000294614">
    <property type="component" value="Unassembled WGS sequence"/>
</dbReference>
<dbReference type="GO" id="GO:0008173">
    <property type="term" value="F:RNA methyltransferase activity"/>
    <property type="evidence" value="ECO:0007669"/>
    <property type="project" value="InterPro"/>
</dbReference>
<dbReference type="AlphaFoldDB" id="A0A4R1KCR2"/>
<dbReference type="InterPro" id="IPR029028">
    <property type="entry name" value="Alpha/beta_knot_MTases"/>
</dbReference>
<dbReference type="Pfam" id="PF00588">
    <property type="entry name" value="SpoU_methylase"/>
    <property type="match status" value="1"/>
</dbReference>
<dbReference type="GO" id="GO:0003723">
    <property type="term" value="F:RNA binding"/>
    <property type="evidence" value="ECO:0007669"/>
    <property type="project" value="InterPro"/>
</dbReference>
<dbReference type="GO" id="GO:0005829">
    <property type="term" value="C:cytosol"/>
    <property type="evidence" value="ECO:0007669"/>
    <property type="project" value="TreeGrafter"/>
</dbReference>
<evidence type="ECO:0000259" key="3">
    <source>
        <dbReference type="Pfam" id="PF00588"/>
    </source>
</evidence>
<protein>
    <submittedName>
        <fullName evidence="4">23S rRNA (Guanosine2251-2'-O)-methyltransferase</fullName>
    </submittedName>
</protein>
<dbReference type="GO" id="GO:0032259">
    <property type="term" value="P:methylation"/>
    <property type="evidence" value="ECO:0007669"/>
    <property type="project" value="UniProtKB-KW"/>
</dbReference>
<accession>A0A4R1KCR2</accession>
<reference evidence="4 5" key="1">
    <citation type="submission" date="2019-03" db="EMBL/GenBank/DDBJ databases">
        <title>Genomic Encyclopedia of Type Strains, Phase IV (KMG-IV): sequencing the most valuable type-strain genomes for metagenomic binning, comparative biology and taxonomic classification.</title>
        <authorList>
            <person name="Goeker M."/>
        </authorList>
    </citation>
    <scope>NUCLEOTIDE SEQUENCE [LARGE SCALE GENOMIC DNA]</scope>
    <source>
        <strain evidence="4 5">DSM 24984</strain>
    </source>
</reference>
<sequence length="227" mass="24834">MIIHGRNTVEEALKLDIVKLLHVKVNSTFDPKKYKVECRTYGSKEFEHFFGQEAQGVAAEIRDLEPKFFDKVFDKILENGPVVILDRIFDPHNYGAIIRAANCFGIKTVLVGFDKQAPITAAVCKASSGTIFHTLVAGAGNTATALKKLQDAGYKAYAADVHGQTALKDVVFDHKSVIIMGSEGKGIRPALLELANTHVKIPMRGDIDSLNVAQSAAVIMYEFTRGL</sequence>
<keyword evidence="5" id="KW-1185">Reference proteome</keyword>
<dbReference type="RefSeq" id="WP_132871452.1">
    <property type="nucleotide sequence ID" value="NZ_JAJUHT010000002.1"/>
</dbReference>
<dbReference type="InterPro" id="IPR001537">
    <property type="entry name" value="SpoU_MeTrfase"/>
</dbReference>
<feature type="domain" description="tRNA/rRNA methyltransferase SpoU type" evidence="3">
    <location>
        <begin position="82"/>
        <end position="221"/>
    </location>
</feature>
<dbReference type="CDD" id="cd18103">
    <property type="entry name" value="SpoU-like_RlmB"/>
    <property type="match status" value="1"/>
</dbReference>
<gene>
    <name evidence="4" type="ORF">C8D98_0346</name>
</gene>
<dbReference type="SUPFAM" id="SSF75217">
    <property type="entry name" value="alpha/beta knot"/>
    <property type="match status" value="1"/>
</dbReference>
<dbReference type="InterPro" id="IPR004441">
    <property type="entry name" value="rRNA_MeTrfase_TrmH"/>
</dbReference>
<evidence type="ECO:0000256" key="2">
    <source>
        <dbReference type="ARBA" id="ARBA00022679"/>
    </source>
</evidence>